<keyword evidence="6" id="KW-1185">Reference proteome</keyword>
<dbReference type="FunFam" id="3.15.10.30:FF:000001">
    <property type="entry name" value="Takeout-like protein 1"/>
    <property type="match status" value="2"/>
</dbReference>
<protein>
    <submittedName>
        <fullName evidence="5">CG14457</fullName>
    </submittedName>
</protein>
<dbReference type="SMART" id="SM00700">
    <property type="entry name" value="JHBP"/>
    <property type="match status" value="2"/>
</dbReference>
<dbReference type="Pfam" id="PF06585">
    <property type="entry name" value="JHBP"/>
    <property type="match status" value="2"/>
</dbReference>
<dbReference type="InterPro" id="IPR010562">
    <property type="entry name" value="Haemolymph_juvenile_hormone-bd"/>
</dbReference>
<dbReference type="Proteomes" id="UP000494163">
    <property type="component" value="Chromosome 3L"/>
</dbReference>
<dbReference type="PANTHER" id="PTHR11008">
    <property type="entry name" value="PROTEIN TAKEOUT-LIKE PROTEIN"/>
    <property type="match status" value="1"/>
</dbReference>
<reference evidence="5 6" key="1">
    <citation type="submission" date="2015-08" db="EMBL/GenBank/DDBJ databases">
        <title>Ancestral chromatin configuration constrains chromatin evolution on differentiating sex chromosomes in Drosophila.</title>
        <authorList>
            <person name="Zhou Q."/>
            <person name="Bachtrog D."/>
        </authorList>
    </citation>
    <scope>NUCLEOTIDE SEQUENCE [LARGE SCALE GENOMIC DNA]</scope>
    <source>
        <tissue evidence="5">Whole larvae</tissue>
    </source>
</reference>
<dbReference type="GO" id="GO:0005615">
    <property type="term" value="C:extracellular space"/>
    <property type="evidence" value="ECO:0007669"/>
    <property type="project" value="TreeGrafter"/>
</dbReference>
<evidence type="ECO:0000313" key="6">
    <source>
        <dbReference type="Proteomes" id="UP000494163"/>
    </source>
</evidence>
<organism evidence="5 6">
    <name type="scientific">Drosophila busckii</name>
    <name type="common">Fruit fly</name>
    <dbReference type="NCBI Taxonomy" id="30019"/>
    <lineage>
        <taxon>Eukaryota</taxon>
        <taxon>Metazoa</taxon>
        <taxon>Ecdysozoa</taxon>
        <taxon>Arthropoda</taxon>
        <taxon>Hexapoda</taxon>
        <taxon>Insecta</taxon>
        <taxon>Pterygota</taxon>
        <taxon>Neoptera</taxon>
        <taxon>Endopterygota</taxon>
        <taxon>Diptera</taxon>
        <taxon>Brachycera</taxon>
        <taxon>Muscomorpha</taxon>
        <taxon>Ephydroidea</taxon>
        <taxon>Drosophilidae</taxon>
        <taxon>Drosophila</taxon>
    </lineage>
</organism>
<dbReference type="AlphaFoldDB" id="A0A0M5JBW0"/>
<dbReference type="PANTHER" id="PTHR11008:SF25">
    <property type="entry name" value="IP09473P-RELATED"/>
    <property type="match status" value="1"/>
</dbReference>
<dbReference type="STRING" id="30019.A0A0M5JBW0"/>
<proteinExistence type="inferred from homology"/>
<dbReference type="Gene3D" id="3.15.10.30">
    <property type="entry name" value="Haemolymph juvenile hormone binding protein"/>
    <property type="match status" value="2"/>
</dbReference>
<dbReference type="GO" id="GO:0007623">
    <property type="term" value="P:circadian rhythm"/>
    <property type="evidence" value="ECO:0007669"/>
    <property type="project" value="UniProtKB-ARBA"/>
</dbReference>
<evidence type="ECO:0000256" key="2">
    <source>
        <dbReference type="ARBA" id="ARBA00023108"/>
    </source>
</evidence>
<dbReference type="OrthoDB" id="8190514at2759"/>
<feature type="chain" id="PRO_5005803679" evidence="4">
    <location>
        <begin position="22"/>
        <end position="433"/>
    </location>
</feature>
<gene>
    <name evidence="5" type="ORF">Dbus_chr3Lg2410</name>
</gene>
<dbReference type="SMR" id="A0A0M5JBW0"/>
<comment type="similarity">
    <text evidence="3">Belongs to the TO family.</text>
</comment>
<name>A0A0M5JBW0_DROBS</name>
<dbReference type="OMA" id="RFNFEYK"/>
<evidence type="ECO:0000313" key="5">
    <source>
        <dbReference type="EMBL" id="ALC45244.1"/>
    </source>
</evidence>
<evidence type="ECO:0000256" key="3">
    <source>
        <dbReference type="ARBA" id="ARBA00060902"/>
    </source>
</evidence>
<dbReference type="InterPro" id="IPR038606">
    <property type="entry name" value="To_sf"/>
</dbReference>
<evidence type="ECO:0000256" key="4">
    <source>
        <dbReference type="SAM" id="SignalP"/>
    </source>
</evidence>
<dbReference type="EMBL" id="CP012525">
    <property type="protein sequence ID" value="ALC45244.1"/>
    <property type="molecule type" value="Genomic_DNA"/>
</dbReference>
<keyword evidence="1 4" id="KW-0732">Signal</keyword>
<evidence type="ECO:0000256" key="1">
    <source>
        <dbReference type="ARBA" id="ARBA00022729"/>
    </source>
</evidence>
<keyword evidence="2" id="KW-0090">Biological rhythms</keyword>
<accession>A0A0M5JBW0</accession>
<sequence>MRKLLMNLLVLLALATSLVRGDEDFLREPPDYIKECKIADKDFVNCSTQSIQQLFDKLNDGIPGLTSIKSFDPFHLNRIRISQGNSNAINLKVELANVKIIGFGHTKVLESLVFKKDYSWKTTFVLPVMKLHGNYSLFGRILLIPLNGRGHVFLDADNMTITMHTKTRLYSKGGFTFYNVTNCRVDFKMDADYIKECKIADKDFVNCSTQSIQQLFDKLNDGIPGLTSIKSFDPFHLNRIRISQGNSNAINLKVELANVKIIGFGHTKVLESLVFKKDYSWKTTFVLPVMKLHGNYSLFGRILLIPLNGRGQVFLDADNMTITMHTKTRLYSKGGFTFYNVTNCRVDFKMDGLRSYFSNLFNGNKQLEDSTNKFFNDNWRMLADALYTVITQTVEDILLDVLKKIFHFIPANFFVNDIPTPEQLYGKVKPKPK</sequence>
<feature type="signal peptide" evidence="4">
    <location>
        <begin position="1"/>
        <end position="21"/>
    </location>
</feature>